<organism evidence="1 2">
    <name type="scientific">Sphingobacterium micropteri</name>
    <dbReference type="NCBI Taxonomy" id="2763501"/>
    <lineage>
        <taxon>Bacteria</taxon>
        <taxon>Pseudomonadati</taxon>
        <taxon>Bacteroidota</taxon>
        <taxon>Sphingobacteriia</taxon>
        <taxon>Sphingobacteriales</taxon>
        <taxon>Sphingobacteriaceae</taxon>
        <taxon>Sphingobacterium</taxon>
    </lineage>
</organism>
<keyword evidence="2" id="KW-1185">Reference proteome</keyword>
<reference evidence="1 2" key="1">
    <citation type="submission" date="2020-08" db="EMBL/GenBank/DDBJ databases">
        <title>Sphingobacterium sp. DN00404 isolated from aquaculture water.</title>
        <authorList>
            <person name="Zhang M."/>
        </authorList>
    </citation>
    <scope>NUCLEOTIDE SEQUENCE [LARGE SCALE GENOMIC DNA]</scope>
    <source>
        <strain evidence="1 2">DN00404</strain>
    </source>
</reference>
<comment type="caution">
    <text evidence="1">The sequence shown here is derived from an EMBL/GenBank/DDBJ whole genome shotgun (WGS) entry which is preliminary data.</text>
</comment>
<sequence length="57" mass="6931">MWGLQQQTYGAGKAQNKHWKTVDRVLTGGFRWIDRMLTGFAFQGDRNHWYRVHFRFE</sequence>
<name>A0ABR7YSQ6_9SPHI</name>
<dbReference type="Proteomes" id="UP000602759">
    <property type="component" value="Unassembled WGS sequence"/>
</dbReference>
<dbReference type="EMBL" id="JACOIK010000012">
    <property type="protein sequence ID" value="MBD1434378.1"/>
    <property type="molecule type" value="Genomic_DNA"/>
</dbReference>
<evidence type="ECO:0000313" key="1">
    <source>
        <dbReference type="EMBL" id="MBD1434378.1"/>
    </source>
</evidence>
<proteinExistence type="predicted"/>
<gene>
    <name evidence="1" type="ORF">H8B06_16215</name>
</gene>
<dbReference type="RefSeq" id="WP_190995262.1">
    <property type="nucleotide sequence ID" value="NZ_JACOIK010000012.1"/>
</dbReference>
<protein>
    <submittedName>
        <fullName evidence="1">Uncharacterized protein</fullName>
    </submittedName>
</protein>
<accession>A0ABR7YSQ6</accession>
<evidence type="ECO:0000313" key="2">
    <source>
        <dbReference type="Proteomes" id="UP000602759"/>
    </source>
</evidence>